<dbReference type="GO" id="GO:0016787">
    <property type="term" value="F:hydrolase activity"/>
    <property type="evidence" value="ECO:0007669"/>
    <property type="project" value="UniProtKB-KW"/>
</dbReference>
<dbReference type="GO" id="GO:0004810">
    <property type="term" value="F:CCA tRNA nucleotidyltransferase activity"/>
    <property type="evidence" value="ECO:0007669"/>
    <property type="project" value="UniProtKB-EC"/>
</dbReference>
<feature type="domain" description="CCA-adding enzyme C-terminal" evidence="12">
    <location>
        <begin position="297"/>
        <end position="438"/>
    </location>
</feature>
<evidence type="ECO:0000256" key="1">
    <source>
        <dbReference type="ARBA" id="ARBA00001946"/>
    </source>
</evidence>
<dbReference type="InterPro" id="IPR003607">
    <property type="entry name" value="HD/PDEase_dom"/>
</dbReference>
<evidence type="ECO:0000256" key="8">
    <source>
        <dbReference type="ARBA" id="ARBA00022884"/>
    </source>
</evidence>
<reference evidence="13 14" key="1">
    <citation type="journal article" date="2013" name="Genome Announc.">
        <title>Draft Genome Sequence of the Cellulolytic, Mesophilic, Anaerobic Bacterium Clostridium termitidis Strain CT1112 (DSM 5398).</title>
        <authorList>
            <person name="Lal S."/>
            <person name="Ramachandran U."/>
            <person name="Zhang X."/>
            <person name="Munir R."/>
            <person name="Sparling R."/>
            <person name="Levin D.B."/>
        </authorList>
    </citation>
    <scope>NUCLEOTIDE SEQUENCE [LARGE SCALE GENOMIC DNA]</scope>
    <source>
        <strain evidence="13 14">CT1112</strain>
    </source>
</reference>
<name>S0FLY2_RUMCE</name>
<comment type="similarity">
    <text evidence="9">Belongs to the tRNA nucleotidyltransferase/poly(A) polymerase family.</text>
</comment>
<protein>
    <submittedName>
        <fullName evidence="13">Putative domain HDIG</fullName>
        <ecNumber evidence="13">2.7.7.72</ecNumber>
        <ecNumber evidence="13">3.1.3.-</ecNumber>
        <ecNumber evidence="13">3.1.4.-</ecNumber>
    </submittedName>
</protein>
<dbReference type="GO" id="GO:0000166">
    <property type="term" value="F:nucleotide binding"/>
    <property type="evidence" value="ECO:0007669"/>
    <property type="project" value="UniProtKB-KW"/>
</dbReference>
<comment type="cofactor">
    <cofactor evidence="1">
        <name>Mg(2+)</name>
        <dbReference type="ChEBI" id="CHEBI:18420"/>
    </cofactor>
</comment>
<dbReference type="CDD" id="cd05398">
    <property type="entry name" value="NT_ClassII-CCAase"/>
    <property type="match status" value="1"/>
</dbReference>
<evidence type="ECO:0000256" key="2">
    <source>
        <dbReference type="ARBA" id="ARBA00022679"/>
    </source>
</evidence>
<dbReference type="PANTHER" id="PTHR46173:SF1">
    <property type="entry name" value="CCA TRNA NUCLEOTIDYLTRANSFERASE 1, MITOCHONDRIAL"/>
    <property type="match status" value="1"/>
</dbReference>
<keyword evidence="4 13" id="KW-0548">Nucleotidyltransferase</keyword>
<dbReference type="Pfam" id="PF01743">
    <property type="entry name" value="PolyA_pol"/>
    <property type="match status" value="1"/>
</dbReference>
<feature type="domain" description="Poly A polymerase head" evidence="10">
    <location>
        <begin position="24"/>
        <end position="143"/>
    </location>
</feature>
<dbReference type="Proteomes" id="UP000014155">
    <property type="component" value="Unassembled WGS sequence"/>
</dbReference>
<dbReference type="EMBL" id="AORV01000065">
    <property type="protein sequence ID" value="EMS69483.1"/>
    <property type="molecule type" value="Genomic_DNA"/>
</dbReference>
<dbReference type="InterPro" id="IPR032828">
    <property type="entry name" value="PolyA_RNA-bd"/>
</dbReference>
<dbReference type="PATRIC" id="fig|1195236.3.peg.5020"/>
<evidence type="ECO:0000256" key="5">
    <source>
        <dbReference type="ARBA" id="ARBA00022723"/>
    </source>
</evidence>
<evidence type="ECO:0000259" key="10">
    <source>
        <dbReference type="Pfam" id="PF01743"/>
    </source>
</evidence>
<dbReference type="eggNOG" id="COG0617">
    <property type="taxonomic scope" value="Bacteria"/>
</dbReference>
<keyword evidence="5" id="KW-0479">Metal-binding</keyword>
<dbReference type="STRING" id="1195236.CTER_4833"/>
<evidence type="ECO:0000256" key="7">
    <source>
        <dbReference type="ARBA" id="ARBA00022842"/>
    </source>
</evidence>
<proteinExistence type="inferred from homology"/>
<dbReference type="Gene3D" id="3.30.460.10">
    <property type="entry name" value="Beta Polymerase, domain 2"/>
    <property type="match status" value="1"/>
</dbReference>
<dbReference type="InterPro" id="IPR050264">
    <property type="entry name" value="Bact_CCA-adding_enz_type3_sf"/>
</dbReference>
<dbReference type="GO" id="GO:0000049">
    <property type="term" value="F:tRNA binding"/>
    <property type="evidence" value="ECO:0007669"/>
    <property type="project" value="TreeGrafter"/>
</dbReference>
<evidence type="ECO:0000256" key="9">
    <source>
        <dbReference type="RuleBase" id="RU003953"/>
    </source>
</evidence>
<evidence type="ECO:0000256" key="3">
    <source>
        <dbReference type="ARBA" id="ARBA00022694"/>
    </source>
</evidence>
<dbReference type="CDD" id="cd00077">
    <property type="entry name" value="HDc"/>
    <property type="match status" value="1"/>
</dbReference>
<dbReference type="NCBIfam" id="NF009814">
    <property type="entry name" value="PRK13299.1"/>
    <property type="match status" value="1"/>
</dbReference>
<dbReference type="Gene3D" id="1.10.246.80">
    <property type="match status" value="1"/>
</dbReference>
<dbReference type="GO" id="GO:0008033">
    <property type="term" value="P:tRNA processing"/>
    <property type="evidence" value="ECO:0007669"/>
    <property type="project" value="UniProtKB-KW"/>
</dbReference>
<dbReference type="EC" id="3.1.4.-" evidence="13"/>
<dbReference type="InterPro" id="IPR002646">
    <property type="entry name" value="PolA_pol_head_dom"/>
</dbReference>
<accession>S0FLY2</accession>
<dbReference type="InterPro" id="IPR032810">
    <property type="entry name" value="CCA-adding_enz_C"/>
</dbReference>
<evidence type="ECO:0000256" key="4">
    <source>
        <dbReference type="ARBA" id="ARBA00022695"/>
    </source>
</evidence>
<keyword evidence="8 9" id="KW-0694">RNA-binding</keyword>
<feature type="domain" description="tRNA nucleotidyltransferase/poly(A) polymerase RNA and SrmB- binding" evidence="11">
    <location>
        <begin position="171"/>
        <end position="229"/>
    </location>
</feature>
<comment type="caution">
    <text evidence="13">The sequence shown here is derived from an EMBL/GenBank/DDBJ whole genome shotgun (WGS) entry which is preliminary data.</text>
</comment>
<dbReference type="SUPFAM" id="SSF81301">
    <property type="entry name" value="Nucleotidyltransferase"/>
    <property type="match status" value="1"/>
</dbReference>
<dbReference type="EC" id="2.7.7.72" evidence="13"/>
<dbReference type="EC" id="3.1.3.-" evidence="13"/>
<keyword evidence="14" id="KW-1185">Reference proteome</keyword>
<dbReference type="RefSeq" id="WP_004629659.1">
    <property type="nucleotide sequence ID" value="NZ_AORV01000065.1"/>
</dbReference>
<evidence type="ECO:0000313" key="14">
    <source>
        <dbReference type="Proteomes" id="UP000014155"/>
    </source>
</evidence>
<evidence type="ECO:0000259" key="11">
    <source>
        <dbReference type="Pfam" id="PF12627"/>
    </source>
</evidence>
<keyword evidence="6" id="KW-0547">Nucleotide-binding</keyword>
<dbReference type="PANTHER" id="PTHR46173">
    <property type="entry name" value="CCA TRNA NUCLEOTIDYLTRANSFERASE 1, MITOCHONDRIAL"/>
    <property type="match status" value="1"/>
</dbReference>
<evidence type="ECO:0000259" key="12">
    <source>
        <dbReference type="Pfam" id="PF13735"/>
    </source>
</evidence>
<sequence>MKKIIYPGSVGYIINKLNEKGFEAFIVGGCVRDSVLGKDPHDWDITTSALPADIKETFGRTYDTGIKHGTVSVAVEDEIFEVTTYRVDGKYSDSRRPDNVSFTASLREDLARRDFTVNAMAYNYQTGLVDYFEGLQDIKNRQIKAVGNAGARFQEDALRMLRAIRFSAQLGFEIEKNTFDAISGNSGLIKNISRERIREEIDKLLTSQNPSCFNKLYHSGLLEHIMPEFVACYHTEQNNPYHIYNVAEHIIHTVESIPDSSILRWTMLLHDIGKPSSRTTDDQGIDHFYGHQEVSVRMADSILNNLRLDKLSIKKILTLVRYHDVDIFDTGKSIRKVLNKVGEDLFLSLLEVQRADAMGQNPVYLDKRLVKLDNIKRIYKEIKDKGQCLSLSDMAVNGDDLISLGMEPGRKVGEMLGYLFDRVLENPELNDKEKLIELAKQRIPFF</sequence>
<organism evidence="13 14">
    <name type="scientific">Ruminiclostridium cellobioparum subsp. termitidis CT1112</name>
    <dbReference type="NCBI Taxonomy" id="1195236"/>
    <lineage>
        <taxon>Bacteria</taxon>
        <taxon>Bacillati</taxon>
        <taxon>Bacillota</taxon>
        <taxon>Clostridia</taxon>
        <taxon>Eubacteriales</taxon>
        <taxon>Oscillospiraceae</taxon>
        <taxon>Ruminiclostridium</taxon>
    </lineage>
</organism>
<dbReference type="Gene3D" id="1.10.3090.10">
    <property type="entry name" value="cca-adding enzyme, domain 2"/>
    <property type="match status" value="1"/>
</dbReference>
<evidence type="ECO:0000256" key="6">
    <source>
        <dbReference type="ARBA" id="ARBA00022741"/>
    </source>
</evidence>
<dbReference type="InterPro" id="IPR043519">
    <property type="entry name" value="NT_sf"/>
</dbReference>
<keyword evidence="2 9" id="KW-0808">Transferase</keyword>
<dbReference type="Pfam" id="PF12627">
    <property type="entry name" value="PolyA_pol_RNAbd"/>
    <property type="match status" value="1"/>
</dbReference>
<dbReference type="NCBIfam" id="TIGR00277">
    <property type="entry name" value="HDIG"/>
    <property type="match status" value="1"/>
</dbReference>
<dbReference type="Pfam" id="PF13735">
    <property type="entry name" value="tRNA_NucTran2_2"/>
    <property type="match status" value="1"/>
</dbReference>
<evidence type="ECO:0000313" key="13">
    <source>
        <dbReference type="EMBL" id="EMS69483.1"/>
    </source>
</evidence>
<dbReference type="SUPFAM" id="SSF81891">
    <property type="entry name" value="Poly A polymerase C-terminal region-like"/>
    <property type="match status" value="1"/>
</dbReference>
<dbReference type="InterPro" id="IPR006675">
    <property type="entry name" value="HDIG_dom"/>
</dbReference>
<gene>
    <name evidence="13" type="ORF">CTER_4833</name>
</gene>
<dbReference type="AlphaFoldDB" id="S0FLY2"/>
<keyword evidence="7" id="KW-0460">Magnesium</keyword>
<keyword evidence="3" id="KW-0819">tRNA processing</keyword>
<dbReference type="GO" id="GO:0046872">
    <property type="term" value="F:metal ion binding"/>
    <property type="evidence" value="ECO:0007669"/>
    <property type="project" value="UniProtKB-KW"/>
</dbReference>
<keyword evidence="13" id="KW-0378">Hydrolase</keyword>